<gene>
    <name evidence="4" type="primary">LOC107264038</name>
</gene>
<dbReference type="AlphaFoldDB" id="A0AAJ7BJZ5"/>
<keyword evidence="3" id="KW-1185">Reference proteome</keyword>
<dbReference type="Pfam" id="PF13041">
    <property type="entry name" value="PPR_2"/>
    <property type="match status" value="2"/>
</dbReference>
<evidence type="ECO:0000313" key="3">
    <source>
        <dbReference type="Proteomes" id="UP000694920"/>
    </source>
</evidence>
<feature type="repeat" description="PPR" evidence="2">
    <location>
        <begin position="155"/>
        <end position="189"/>
    </location>
</feature>
<sequence>MLTTKLSVSLRVNNIVTRTCIASGSIESFKQNKHPQAITRSFNVLANNGAESSKHIVQKQVSKPKILLRMYDTQKVPENPDIFGDLGDRNFERVAMDEMEEEEEKFTQNEVTIPRRLKPSAGQYADMIKSHIGKGDLTAATNVLNLVKENRDKPNEYMFSLLIRAYAVQGDIKKCFNLYNNMKKRNLKPNAAIYTSLLNVCGNSSNTELALEKLTDLREKFIQLNFPLNQTHYNALVKAYGVHNKILQAFEVVDQMKDNHIPIGESTFNSLLCGCISDKKAGSRYALVIWHLMQHQKVKPTITTYNLMLRAIRDCNMGNLKVNEFLVPGWKQTQISFSTDGVPDLLASPPKLSALVLTLHKNQSRNKKQQNILTSSRALEMQESHSTLEIRSKEENSMIPASLDHVNLDDIISKNALVLFGGLQGILDRMKADNVKPDMRTLSLLVQLVPPSIAAEEAIMKSAKSYEIELDVSFYNSLMKKRSLRGDYAYAKKLLHEMERNNVQPDILTWGILALGCKSNDEGRELIQGMRDTGFRLNAVIAGTLIKNACRKEQFFFILEVMEHMYRAKIKPNKMLYETLDAFQSAMKKLSKSKENSKFTSSSFFKDGLSKFNLRYSEWQKQMERPEWAKPWSDNK</sequence>
<dbReference type="PROSITE" id="PS51375">
    <property type="entry name" value="PPR"/>
    <property type="match status" value="3"/>
</dbReference>
<feature type="repeat" description="PPR" evidence="2">
    <location>
        <begin position="229"/>
        <end position="263"/>
    </location>
</feature>
<dbReference type="KEGG" id="ccin:107264038"/>
<dbReference type="Gene3D" id="1.25.40.10">
    <property type="entry name" value="Tetratricopeptide repeat domain"/>
    <property type="match status" value="3"/>
</dbReference>
<dbReference type="InterPro" id="IPR002885">
    <property type="entry name" value="PPR_rpt"/>
</dbReference>
<evidence type="ECO:0000256" key="1">
    <source>
        <dbReference type="ARBA" id="ARBA00022737"/>
    </source>
</evidence>
<reference evidence="4" key="1">
    <citation type="submission" date="2025-08" db="UniProtKB">
        <authorList>
            <consortium name="RefSeq"/>
        </authorList>
    </citation>
    <scope>IDENTIFICATION</scope>
</reference>
<feature type="repeat" description="PPR" evidence="2">
    <location>
        <begin position="471"/>
        <end position="505"/>
    </location>
</feature>
<dbReference type="PANTHER" id="PTHR47447">
    <property type="entry name" value="OS03G0856100 PROTEIN"/>
    <property type="match status" value="1"/>
</dbReference>
<accession>A0AAJ7BJZ5</accession>
<dbReference type="RefSeq" id="XP_015587366.1">
    <property type="nucleotide sequence ID" value="XM_015731880.2"/>
</dbReference>
<keyword evidence="1" id="KW-0677">Repeat</keyword>
<dbReference type="NCBIfam" id="TIGR00756">
    <property type="entry name" value="PPR"/>
    <property type="match status" value="2"/>
</dbReference>
<name>A0AAJ7BJZ5_CEPCN</name>
<evidence type="ECO:0000256" key="2">
    <source>
        <dbReference type="PROSITE-ProRule" id="PRU00708"/>
    </source>
</evidence>
<organism evidence="3 4">
    <name type="scientific">Cephus cinctus</name>
    <name type="common">Wheat stem sawfly</name>
    <dbReference type="NCBI Taxonomy" id="211228"/>
    <lineage>
        <taxon>Eukaryota</taxon>
        <taxon>Metazoa</taxon>
        <taxon>Ecdysozoa</taxon>
        <taxon>Arthropoda</taxon>
        <taxon>Hexapoda</taxon>
        <taxon>Insecta</taxon>
        <taxon>Pterygota</taxon>
        <taxon>Neoptera</taxon>
        <taxon>Endopterygota</taxon>
        <taxon>Hymenoptera</taxon>
        <taxon>Cephoidea</taxon>
        <taxon>Cephidae</taxon>
        <taxon>Cephus</taxon>
    </lineage>
</organism>
<evidence type="ECO:0000313" key="4">
    <source>
        <dbReference type="RefSeq" id="XP_015587366.1"/>
    </source>
</evidence>
<dbReference type="GeneID" id="107264038"/>
<dbReference type="InterPro" id="IPR011990">
    <property type="entry name" value="TPR-like_helical_dom_sf"/>
</dbReference>
<dbReference type="PANTHER" id="PTHR47447:SF23">
    <property type="entry name" value="PENTACOTRIPEPTIDE-REPEAT REGION OF PRORP DOMAIN-CONTAINING PROTEIN"/>
    <property type="match status" value="1"/>
</dbReference>
<proteinExistence type="predicted"/>
<dbReference type="Pfam" id="PF13812">
    <property type="entry name" value="PPR_3"/>
    <property type="match status" value="1"/>
</dbReference>
<dbReference type="Proteomes" id="UP000694920">
    <property type="component" value="Unplaced"/>
</dbReference>
<protein>
    <submittedName>
        <fullName evidence="4">Pentatricopeptide repeat-containing protein 1, mitochondrial</fullName>
    </submittedName>
</protein>